<dbReference type="InterPro" id="IPR001646">
    <property type="entry name" value="5peptide_repeat"/>
</dbReference>
<keyword evidence="3" id="KW-1185">Reference proteome</keyword>
<organism evidence="2 3">
    <name type="scientific">Actinomadura graeca</name>
    <dbReference type="NCBI Taxonomy" id="2750812"/>
    <lineage>
        <taxon>Bacteria</taxon>
        <taxon>Bacillati</taxon>
        <taxon>Actinomycetota</taxon>
        <taxon>Actinomycetes</taxon>
        <taxon>Streptosporangiales</taxon>
        <taxon>Thermomonosporaceae</taxon>
        <taxon>Actinomadura</taxon>
    </lineage>
</organism>
<reference evidence="2" key="1">
    <citation type="submission" date="2020-07" db="EMBL/GenBank/DDBJ databases">
        <authorList>
            <person name="Tarantini F.S."/>
            <person name="Hong K.W."/>
            <person name="Chan K.G."/>
        </authorList>
    </citation>
    <scope>NUCLEOTIDE SEQUENCE</scope>
    <source>
        <strain evidence="2">32-07</strain>
    </source>
</reference>
<feature type="compositionally biased region" description="Low complexity" evidence="1">
    <location>
        <begin position="1"/>
        <end position="18"/>
    </location>
</feature>
<gene>
    <name evidence="2" type="ORF">AGRA3207_003510</name>
</gene>
<dbReference type="Pfam" id="PF13599">
    <property type="entry name" value="Pentapeptide_4"/>
    <property type="match status" value="1"/>
</dbReference>
<proteinExistence type="predicted"/>
<dbReference type="PANTHER" id="PTHR14136">
    <property type="entry name" value="BTB_POZ DOMAIN-CONTAINING PROTEIN KCTD9"/>
    <property type="match status" value="1"/>
</dbReference>
<dbReference type="EMBL" id="CP059572">
    <property type="protein sequence ID" value="QXJ22501.1"/>
    <property type="molecule type" value="Genomic_DNA"/>
</dbReference>
<sequence>MPSRTTPSRPNSTPSTPGKTKKAKGPARPKAPVAPTAAGPEHDLVDDAVHRDLAFGALDLGGRDAQDVDIERCVFDGTRLPGTLLERATISDAVFDRCDLANLRFTNSRAFAVAVSGSRMTGAAFTDCALQDIVVEGCRADLAGFRFSAFKRAVFRDCNLEGATFQNADLRGVRFEGCRLRGAQFSGATMAGARFSGCDLWGVAGVQSMAGVTVAAEDAPGLLAGFAAELGITIEG</sequence>
<dbReference type="PANTHER" id="PTHR14136:SF17">
    <property type="entry name" value="BTB_POZ DOMAIN-CONTAINING PROTEIN KCTD9"/>
    <property type="match status" value="1"/>
</dbReference>
<evidence type="ECO:0000313" key="3">
    <source>
        <dbReference type="Proteomes" id="UP001049518"/>
    </source>
</evidence>
<feature type="region of interest" description="Disordered" evidence="1">
    <location>
        <begin position="1"/>
        <end position="41"/>
    </location>
</feature>
<dbReference type="Gene3D" id="2.160.20.80">
    <property type="entry name" value="E3 ubiquitin-protein ligase SopA"/>
    <property type="match status" value="1"/>
</dbReference>
<dbReference type="Pfam" id="PF00805">
    <property type="entry name" value="Pentapeptide"/>
    <property type="match status" value="1"/>
</dbReference>
<evidence type="ECO:0000313" key="2">
    <source>
        <dbReference type="EMBL" id="QXJ22501.1"/>
    </source>
</evidence>
<dbReference type="InterPro" id="IPR051082">
    <property type="entry name" value="Pentapeptide-BTB/POZ_domain"/>
</dbReference>
<name>A0ABX8QUT4_9ACTN</name>
<dbReference type="Proteomes" id="UP001049518">
    <property type="component" value="Chromosome"/>
</dbReference>
<evidence type="ECO:0000256" key="1">
    <source>
        <dbReference type="SAM" id="MobiDB-lite"/>
    </source>
</evidence>
<accession>A0ABX8QUT4</accession>
<dbReference type="RefSeq" id="WP_231335763.1">
    <property type="nucleotide sequence ID" value="NZ_CP059572.1"/>
</dbReference>
<dbReference type="SUPFAM" id="SSF141571">
    <property type="entry name" value="Pentapeptide repeat-like"/>
    <property type="match status" value="1"/>
</dbReference>
<protein>
    <submittedName>
        <fullName evidence="2">Pentapeptide repeat-containing protein</fullName>
    </submittedName>
</protein>